<dbReference type="NCBIfam" id="NF009897">
    <property type="entry name" value="PRK13357.1"/>
    <property type="match status" value="1"/>
</dbReference>
<dbReference type="NCBIfam" id="TIGR01123">
    <property type="entry name" value="ilvE_II"/>
    <property type="match status" value="1"/>
</dbReference>
<dbReference type="EC" id="2.6.1.42" evidence="11"/>
<dbReference type="GO" id="GO:0005739">
    <property type="term" value="C:mitochondrion"/>
    <property type="evidence" value="ECO:0007669"/>
    <property type="project" value="TreeGrafter"/>
</dbReference>
<evidence type="ECO:0000256" key="5">
    <source>
        <dbReference type="ARBA" id="ARBA00022679"/>
    </source>
</evidence>
<dbReference type="PIRSF" id="PIRSF006468">
    <property type="entry name" value="BCAT1"/>
    <property type="match status" value="1"/>
</dbReference>
<evidence type="ECO:0000256" key="4">
    <source>
        <dbReference type="ARBA" id="ARBA00022605"/>
    </source>
</evidence>
<dbReference type="InterPro" id="IPR018300">
    <property type="entry name" value="Aminotrans_IV_CS"/>
</dbReference>
<protein>
    <recommendedName>
        <fullName evidence="11">Branched-chain-amino-acid aminotransferase</fullName>
        <ecNumber evidence="11">2.6.1.42</ecNumber>
    </recommendedName>
</protein>
<keyword evidence="5 11" id="KW-0808">Transferase</keyword>
<comment type="catalytic activity">
    <reaction evidence="11">
        <text>L-isoleucine + 2-oxoglutarate = (S)-3-methyl-2-oxopentanoate + L-glutamate</text>
        <dbReference type="Rhea" id="RHEA:24801"/>
        <dbReference type="ChEBI" id="CHEBI:16810"/>
        <dbReference type="ChEBI" id="CHEBI:29985"/>
        <dbReference type="ChEBI" id="CHEBI:35146"/>
        <dbReference type="ChEBI" id="CHEBI:58045"/>
        <dbReference type="EC" id="2.6.1.42"/>
    </reaction>
</comment>
<dbReference type="Gene3D" id="3.20.10.10">
    <property type="entry name" value="D-amino Acid Aminotransferase, subunit A, domain 2"/>
    <property type="match status" value="1"/>
</dbReference>
<dbReference type="InterPro" id="IPR043132">
    <property type="entry name" value="BCAT-like_C"/>
</dbReference>
<comment type="catalytic activity">
    <reaction evidence="11">
        <text>L-leucine + 2-oxoglutarate = 4-methyl-2-oxopentanoate + L-glutamate</text>
        <dbReference type="Rhea" id="RHEA:18321"/>
        <dbReference type="ChEBI" id="CHEBI:16810"/>
        <dbReference type="ChEBI" id="CHEBI:17865"/>
        <dbReference type="ChEBI" id="CHEBI:29985"/>
        <dbReference type="ChEBI" id="CHEBI:57427"/>
        <dbReference type="EC" id="2.6.1.42"/>
    </reaction>
</comment>
<comment type="cofactor">
    <cofactor evidence="1 10">
        <name>pyridoxal 5'-phosphate</name>
        <dbReference type="ChEBI" id="CHEBI:597326"/>
    </cofactor>
</comment>
<dbReference type="Proteomes" id="UP000469558">
    <property type="component" value="Unassembled WGS sequence"/>
</dbReference>
<dbReference type="EMBL" id="QGMK01002441">
    <property type="protein sequence ID" value="TVY58610.1"/>
    <property type="molecule type" value="Genomic_DNA"/>
</dbReference>
<dbReference type="InterPro" id="IPR043131">
    <property type="entry name" value="BCAT-like_N"/>
</dbReference>
<comment type="similarity">
    <text evidence="2 9">Belongs to the class-IV pyridoxal-phosphate-dependent aminotransferase family.</text>
</comment>
<keyword evidence="6 10" id="KW-0663">Pyridoxal phosphate</keyword>
<keyword evidence="13" id="KW-1185">Reference proteome</keyword>
<comment type="catalytic activity">
    <reaction evidence="11">
        <text>L-valine + 2-oxoglutarate = 3-methyl-2-oxobutanoate + L-glutamate</text>
        <dbReference type="Rhea" id="RHEA:24813"/>
        <dbReference type="ChEBI" id="CHEBI:11851"/>
        <dbReference type="ChEBI" id="CHEBI:16810"/>
        <dbReference type="ChEBI" id="CHEBI:29985"/>
        <dbReference type="ChEBI" id="CHEBI:57762"/>
        <dbReference type="EC" id="2.6.1.42"/>
    </reaction>
</comment>
<evidence type="ECO:0000256" key="2">
    <source>
        <dbReference type="ARBA" id="ARBA00009320"/>
    </source>
</evidence>
<keyword evidence="3 11" id="KW-0032">Aminotransferase</keyword>
<name>A0A8T9BYP2_9HELO</name>
<dbReference type="GO" id="GO:0009099">
    <property type="term" value="P:L-valine biosynthetic process"/>
    <property type="evidence" value="ECO:0007669"/>
    <property type="project" value="TreeGrafter"/>
</dbReference>
<dbReference type="SUPFAM" id="SSF56752">
    <property type="entry name" value="D-aminoacid aminotransferase-like PLP-dependent enzymes"/>
    <property type="match status" value="1"/>
</dbReference>
<evidence type="ECO:0000256" key="7">
    <source>
        <dbReference type="ARBA" id="ARBA00023304"/>
    </source>
</evidence>
<dbReference type="PROSITE" id="PS00770">
    <property type="entry name" value="AA_TRANSFER_CLASS_4"/>
    <property type="match status" value="1"/>
</dbReference>
<dbReference type="CDD" id="cd01557">
    <property type="entry name" value="BCAT_beta_family"/>
    <property type="match status" value="1"/>
</dbReference>
<dbReference type="GO" id="GO:0004084">
    <property type="term" value="F:branched-chain-amino-acid transaminase activity"/>
    <property type="evidence" value="ECO:0007669"/>
    <property type="project" value="UniProtKB-EC"/>
</dbReference>
<evidence type="ECO:0000256" key="1">
    <source>
        <dbReference type="ARBA" id="ARBA00001933"/>
    </source>
</evidence>
<evidence type="ECO:0000256" key="3">
    <source>
        <dbReference type="ARBA" id="ARBA00022576"/>
    </source>
</evidence>
<gene>
    <name evidence="12" type="primary">BAT1_2</name>
    <name evidence="12" type="ORF">LSUE1_G009059</name>
</gene>
<dbReference type="FunFam" id="3.30.470.10:FF:000005">
    <property type="entry name" value="Branched-chain-amino-acid aminotransferase"/>
    <property type="match status" value="1"/>
</dbReference>
<reference evidence="12 13" key="1">
    <citation type="submission" date="2018-05" db="EMBL/GenBank/DDBJ databases">
        <title>Genome sequencing and assembly of the regulated plant pathogen Lachnellula willkommii and related sister species for the development of diagnostic species identification markers.</title>
        <authorList>
            <person name="Giroux E."/>
            <person name="Bilodeau G."/>
        </authorList>
    </citation>
    <scope>NUCLEOTIDE SEQUENCE [LARGE SCALE GENOMIC DNA]</scope>
    <source>
        <strain evidence="12 13">CBS 268.59</strain>
    </source>
</reference>
<keyword evidence="7 11" id="KW-0100">Branched-chain amino acid biosynthesis</keyword>
<evidence type="ECO:0000256" key="9">
    <source>
        <dbReference type="RuleBase" id="RU004106"/>
    </source>
</evidence>
<dbReference type="Gene3D" id="3.30.470.10">
    <property type="match status" value="1"/>
</dbReference>
<accession>A0A8T9BYP2</accession>
<dbReference type="FunFam" id="3.20.10.10:FF:000004">
    <property type="entry name" value="Branched-chain-amino-acid aminotransferase"/>
    <property type="match status" value="1"/>
</dbReference>
<dbReference type="AlphaFoldDB" id="A0A8T9BYP2"/>
<comment type="caution">
    <text evidence="12">The sequence shown here is derived from an EMBL/GenBank/DDBJ whole genome shotgun (WGS) entry which is preliminary data.</text>
</comment>
<dbReference type="Pfam" id="PF01063">
    <property type="entry name" value="Aminotran_4"/>
    <property type="match status" value="1"/>
</dbReference>
<organism evidence="12 13">
    <name type="scientific">Lachnellula suecica</name>
    <dbReference type="NCBI Taxonomy" id="602035"/>
    <lineage>
        <taxon>Eukaryota</taxon>
        <taxon>Fungi</taxon>
        <taxon>Dikarya</taxon>
        <taxon>Ascomycota</taxon>
        <taxon>Pezizomycotina</taxon>
        <taxon>Leotiomycetes</taxon>
        <taxon>Helotiales</taxon>
        <taxon>Lachnaceae</taxon>
        <taxon>Lachnellula</taxon>
    </lineage>
</organism>
<keyword evidence="4 11" id="KW-0028">Amino-acid biosynthesis</keyword>
<proteinExistence type="inferred from homology"/>
<evidence type="ECO:0000256" key="8">
    <source>
        <dbReference type="PIRSR" id="PIRSR006468-1"/>
    </source>
</evidence>
<sequence length="408" mass="45218">MLRQLRPRSSLIQQSPLRLLATCRQYSIQASGASTIKRQDIDPSSLTITKTTTPKETLPPTDLVFGRTFTDHMLSLEWTASEGWLAPRITPYQNLSLDPASCVFHYAFTAFEGMKAYKDSAGQVRLFRPERNMARLNKSSARIALPTFDGAAMIELIAKFAQLESRFIPDMKGYSLYLRPTMIGTQRTLGVGPPGSALFYLIASPVGPYYPTGFKAISLEATDYAVRAWPGGVGNSKLGANYAPCIVPQMEAAKRGFHQNLWLFGEEEYVTEVGTMNLFVAMKNKETGQKELITAPLDGTILEGVTRDSILSLARQKLAPEGWIISEKKYTMKDLDDAANQGRLIEVFGAGTAAIVAPVRNISWKGKMVDCGLKPGEEAGQLTLQLKDWIEARQYGDEEHEWSYTVPK</sequence>
<evidence type="ECO:0000256" key="10">
    <source>
        <dbReference type="RuleBase" id="RU004516"/>
    </source>
</evidence>
<dbReference type="InterPro" id="IPR033939">
    <property type="entry name" value="BCAT_family"/>
</dbReference>
<evidence type="ECO:0000313" key="13">
    <source>
        <dbReference type="Proteomes" id="UP000469558"/>
    </source>
</evidence>
<evidence type="ECO:0000313" key="12">
    <source>
        <dbReference type="EMBL" id="TVY58610.1"/>
    </source>
</evidence>
<dbReference type="GO" id="GO:0009098">
    <property type="term" value="P:L-leucine biosynthetic process"/>
    <property type="evidence" value="ECO:0007669"/>
    <property type="project" value="TreeGrafter"/>
</dbReference>
<dbReference type="InterPro" id="IPR001544">
    <property type="entry name" value="Aminotrans_IV"/>
</dbReference>
<evidence type="ECO:0000256" key="11">
    <source>
        <dbReference type="RuleBase" id="RU004517"/>
    </source>
</evidence>
<feature type="modified residue" description="N6-(pyridoxal phosphate)lysine" evidence="8">
    <location>
        <position position="237"/>
    </location>
</feature>
<dbReference type="PANTHER" id="PTHR11825:SF44">
    <property type="entry name" value="BRANCHED-CHAIN-AMINO-ACID AMINOTRANSFERASE"/>
    <property type="match status" value="1"/>
</dbReference>
<evidence type="ECO:0000256" key="6">
    <source>
        <dbReference type="ARBA" id="ARBA00022898"/>
    </source>
</evidence>
<dbReference type="InterPro" id="IPR036038">
    <property type="entry name" value="Aminotransferase-like"/>
</dbReference>
<dbReference type="OrthoDB" id="1732691at2759"/>
<dbReference type="PANTHER" id="PTHR11825">
    <property type="entry name" value="SUBGROUP IIII AMINOTRANSFERASE"/>
    <property type="match status" value="1"/>
</dbReference>
<dbReference type="InterPro" id="IPR005786">
    <property type="entry name" value="B_amino_transII"/>
</dbReference>